<evidence type="ECO:0000313" key="3">
    <source>
        <dbReference type="Proteomes" id="UP000580043"/>
    </source>
</evidence>
<dbReference type="Pfam" id="PF08668">
    <property type="entry name" value="HDOD"/>
    <property type="match status" value="1"/>
</dbReference>
<dbReference type="PANTHER" id="PTHR33525">
    <property type="match status" value="1"/>
</dbReference>
<sequence length="474" mass="50789">MNSTDRNLDLTGWIAHIRNCEMPVFGRTVDALHTLMEDEKASASALAQVILKDAAMTTKVLRLANSAFFNHAHQGVSTVSRAIVVLGFDPVAELALSVSLVDSLLSGGVRSRVHEEMARSFHAAVQARWVAMKRGGSQGEEVFIAALLMRVGEMAFWCFGGGQARSLDRCMIQSGLKEDEAQQVVPGFPLRQLSVGLVREWRLGPLVAAALEGRPRASGPERAVVLGHKIARVAEQGWESLAGRQLLRELAEYLEMSPAVVGQEIVANSAVAARIASTFGSTAAAGLIPQGNLPVSPPPEVVAPPSGPDPALQLRILHDLAAMTVGRSDISEILQLAVEGVFRGVACDRVILAMLTPDRRQLKGRLGLGVGAEALCARFVFSMDGEPDDVLDAAIDSAQACRIQPARMELPGMERLLGVTGCDEAFLVPFGTPYRQIGVLYADLNGKPGDEERWLALRHFAMQVSLAVSLRGEG</sequence>
<dbReference type="RefSeq" id="WP_169146390.1">
    <property type="nucleotide sequence ID" value="NZ_JABBGA010000010.1"/>
</dbReference>
<protein>
    <submittedName>
        <fullName evidence="2">HDOD domain-containing protein</fullName>
    </submittedName>
</protein>
<dbReference type="InterPro" id="IPR013976">
    <property type="entry name" value="HDOD"/>
</dbReference>
<keyword evidence="3" id="KW-1185">Reference proteome</keyword>
<dbReference type="SUPFAM" id="SSF109604">
    <property type="entry name" value="HD-domain/PDEase-like"/>
    <property type="match status" value="1"/>
</dbReference>
<dbReference type="Proteomes" id="UP000580043">
    <property type="component" value="Unassembled WGS sequence"/>
</dbReference>
<dbReference type="AlphaFoldDB" id="A0A848G6H9"/>
<accession>A0A848G6H9</accession>
<feature type="domain" description="HDOD" evidence="1">
    <location>
        <begin position="22"/>
        <end position="217"/>
    </location>
</feature>
<dbReference type="EMBL" id="JABBGA010000010">
    <property type="protein sequence ID" value="NML26850.1"/>
    <property type="molecule type" value="Genomic_DNA"/>
</dbReference>
<proteinExistence type="predicted"/>
<gene>
    <name evidence="2" type="ORF">HHL15_13930</name>
</gene>
<name>A0A848G6H9_9RHOO</name>
<dbReference type="Gene3D" id="1.10.3210.10">
    <property type="entry name" value="Hypothetical protein af1432"/>
    <property type="match status" value="1"/>
</dbReference>
<comment type="caution">
    <text evidence="2">The sequence shown here is derived from an EMBL/GenBank/DDBJ whole genome shotgun (WGS) entry which is preliminary data.</text>
</comment>
<evidence type="ECO:0000313" key="2">
    <source>
        <dbReference type="EMBL" id="NML26850.1"/>
    </source>
</evidence>
<dbReference type="PROSITE" id="PS51833">
    <property type="entry name" value="HDOD"/>
    <property type="match status" value="1"/>
</dbReference>
<dbReference type="Gene3D" id="3.30.450.40">
    <property type="match status" value="1"/>
</dbReference>
<organism evidence="2 3">
    <name type="scientific">Zoogloea dura</name>
    <dbReference type="NCBI Taxonomy" id="2728840"/>
    <lineage>
        <taxon>Bacteria</taxon>
        <taxon>Pseudomonadati</taxon>
        <taxon>Pseudomonadota</taxon>
        <taxon>Betaproteobacteria</taxon>
        <taxon>Rhodocyclales</taxon>
        <taxon>Zoogloeaceae</taxon>
        <taxon>Zoogloea</taxon>
    </lineage>
</organism>
<dbReference type="PANTHER" id="PTHR33525:SF3">
    <property type="entry name" value="RIBONUCLEASE Y"/>
    <property type="match status" value="1"/>
</dbReference>
<dbReference type="SUPFAM" id="SSF55781">
    <property type="entry name" value="GAF domain-like"/>
    <property type="match status" value="1"/>
</dbReference>
<dbReference type="InterPro" id="IPR052340">
    <property type="entry name" value="RNase_Y/CdgJ"/>
</dbReference>
<evidence type="ECO:0000259" key="1">
    <source>
        <dbReference type="PROSITE" id="PS51833"/>
    </source>
</evidence>
<reference evidence="2 3" key="1">
    <citation type="submission" date="2020-04" db="EMBL/GenBank/DDBJ databases">
        <title>Zoogloea sp. G-4-1-14 isolated from soil.</title>
        <authorList>
            <person name="Dahal R.H."/>
        </authorList>
    </citation>
    <scope>NUCLEOTIDE SEQUENCE [LARGE SCALE GENOMIC DNA]</scope>
    <source>
        <strain evidence="2 3">G-4-1-14</strain>
    </source>
</reference>
<dbReference type="InterPro" id="IPR029016">
    <property type="entry name" value="GAF-like_dom_sf"/>
</dbReference>